<proteinExistence type="predicted"/>
<reference evidence="2" key="1">
    <citation type="submission" date="2022-04" db="EMBL/GenBank/DDBJ databases">
        <title>Complete genome sequences of Ezakiella coagulans and Fenollaria massiliensis.</title>
        <authorList>
            <person name="France M.T."/>
            <person name="Clifford J."/>
            <person name="Narina S."/>
            <person name="Rutt L."/>
            <person name="Ravel J."/>
        </authorList>
    </citation>
    <scope>NUCLEOTIDE SEQUENCE</scope>
    <source>
        <strain evidence="2">C0061C2</strain>
    </source>
</reference>
<sequence>MKNIMYIDSSYILLNNNKIKIAEKINYDDTDKKASLKYLFKKFKDNKYLNKDTSLLKINDYDEDLSEYISSLNKIDLLALNLKDYKISKMITDEALYKYDEISASYERTGFDINLYNLDSEQLENYLLNQANNTDGKVLVLLKTKKLEEAENLVYLRDLFELISPKYKSKFNTSLFINIALDITILALFLLLIMRFIR</sequence>
<keyword evidence="1" id="KW-0812">Transmembrane</keyword>
<evidence type="ECO:0000256" key="1">
    <source>
        <dbReference type="SAM" id="Phobius"/>
    </source>
</evidence>
<keyword evidence="3" id="KW-1185">Reference proteome</keyword>
<feature type="transmembrane region" description="Helical" evidence="1">
    <location>
        <begin position="175"/>
        <end position="197"/>
    </location>
</feature>
<protein>
    <submittedName>
        <fullName evidence="2">Uncharacterized protein</fullName>
    </submittedName>
</protein>
<gene>
    <name evidence="2" type="ORF">M1R53_03720</name>
</gene>
<dbReference type="AlphaFoldDB" id="A0A9E7DL13"/>
<organism evidence="2 3">
    <name type="scientific">Fenollaria massiliensis</name>
    <dbReference type="NCBI Taxonomy" id="938288"/>
    <lineage>
        <taxon>Bacteria</taxon>
        <taxon>Bacillati</taxon>
        <taxon>Bacillota</taxon>
        <taxon>Clostridia</taxon>
        <taxon>Eubacteriales</taxon>
        <taxon>Fenollaria</taxon>
    </lineage>
</organism>
<dbReference type="EMBL" id="CP096649">
    <property type="protein sequence ID" value="UQK59762.1"/>
    <property type="molecule type" value="Genomic_DNA"/>
</dbReference>
<dbReference type="KEGG" id="fms:M1R53_03720"/>
<evidence type="ECO:0000313" key="3">
    <source>
        <dbReference type="Proteomes" id="UP000831151"/>
    </source>
</evidence>
<name>A0A9E7DL13_9FIRM</name>
<keyword evidence="1" id="KW-0472">Membrane</keyword>
<keyword evidence="1" id="KW-1133">Transmembrane helix</keyword>
<dbReference type="Proteomes" id="UP000831151">
    <property type="component" value="Chromosome"/>
</dbReference>
<evidence type="ECO:0000313" key="2">
    <source>
        <dbReference type="EMBL" id="UQK59762.1"/>
    </source>
</evidence>
<dbReference type="RefSeq" id="WP_249243117.1">
    <property type="nucleotide sequence ID" value="NZ_CP096649.1"/>
</dbReference>
<accession>A0A9E7DL13</accession>